<evidence type="ECO:0000313" key="3">
    <source>
        <dbReference type="EMBL" id="OZC03807.1"/>
    </source>
</evidence>
<dbReference type="AlphaFoldDB" id="A0A259U1T0"/>
<dbReference type="InterPro" id="IPR023155">
    <property type="entry name" value="Cyt_c-552/4"/>
</dbReference>
<dbReference type="OrthoDB" id="663481at2"/>
<feature type="repeat" description="TPR" evidence="1">
    <location>
        <begin position="633"/>
        <end position="666"/>
    </location>
</feature>
<dbReference type="PANTHER" id="PTHR44216:SF3">
    <property type="entry name" value="PROTEIN O-MANNOSYL-TRANSFERASE TMTC2"/>
    <property type="match status" value="1"/>
</dbReference>
<gene>
    <name evidence="3" type="ORF">BSZ36_12915</name>
</gene>
<dbReference type="Gene3D" id="1.10.1130.10">
    <property type="entry name" value="Flavocytochrome C3, Chain A"/>
    <property type="match status" value="2"/>
</dbReference>
<reference evidence="3 4" key="1">
    <citation type="submission" date="2016-11" db="EMBL/GenBank/DDBJ databases">
        <title>Study of marine rhodopsin-containing bacteria.</title>
        <authorList>
            <person name="Yoshizawa S."/>
            <person name="Kumagai Y."/>
            <person name="Kogure K."/>
        </authorList>
    </citation>
    <scope>NUCLEOTIDE SEQUENCE [LARGE SCALE GENOMIC DNA]</scope>
    <source>
        <strain evidence="3 4">SG-29</strain>
    </source>
</reference>
<dbReference type="InterPro" id="IPR019734">
    <property type="entry name" value="TPR_rpt"/>
</dbReference>
<evidence type="ECO:0000313" key="4">
    <source>
        <dbReference type="Proteomes" id="UP000216446"/>
    </source>
</evidence>
<dbReference type="SUPFAM" id="SSF48695">
    <property type="entry name" value="Multiheme cytochromes"/>
    <property type="match status" value="1"/>
</dbReference>
<proteinExistence type="predicted"/>
<keyword evidence="4" id="KW-1185">Reference proteome</keyword>
<evidence type="ECO:0000259" key="2">
    <source>
        <dbReference type="Pfam" id="PF13435"/>
    </source>
</evidence>
<feature type="repeat" description="TPR" evidence="1">
    <location>
        <begin position="599"/>
        <end position="632"/>
    </location>
</feature>
<dbReference type="SMART" id="SM00028">
    <property type="entry name" value="TPR"/>
    <property type="match status" value="5"/>
</dbReference>
<dbReference type="GO" id="GO:0000030">
    <property type="term" value="F:mannosyltransferase activity"/>
    <property type="evidence" value="ECO:0007669"/>
    <property type="project" value="TreeGrafter"/>
</dbReference>
<dbReference type="RefSeq" id="WP_094549584.1">
    <property type="nucleotide sequence ID" value="NZ_MQWB01000001.1"/>
</dbReference>
<dbReference type="GO" id="GO:0035269">
    <property type="term" value="P:protein O-linked glycosylation via mannose"/>
    <property type="evidence" value="ECO:0007669"/>
    <property type="project" value="TreeGrafter"/>
</dbReference>
<dbReference type="PROSITE" id="PS51257">
    <property type="entry name" value="PROKAR_LIPOPROTEIN"/>
    <property type="match status" value="1"/>
</dbReference>
<comment type="caution">
    <text evidence="3">The sequence shown here is derived from an EMBL/GenBank/DDBJ whole genome shotgun (WGS) entry which is preliminary data.</text>
</comment>
<protein>
    <recommendedName>
        <fullName evidence="2">Cytochrome c-552/4 domain-containing protein</fullName>
    </recommendedName>
</protein>
<dbReference type="InterPro" id="IPR036280">
    <property type="entry name" value="Multihaem_cyt_sf"/>
</dbReference>
<dbReference type="InParanoid" id="A0A259U1T0"/>
<evidence type="ECO:0000256" key="1">
    <source>
        <dbReference type="PROSITE-ProRule" id="PRU00339"/>
    </source>
</evidence>
<dbReference type="InterPro" id="IPR011990">
    <property type="entry name" value="TPR-like_helical_dom_sf"/>
</dbReference>
<dbReference type="PANTHER" id="PTHR44216">
    <property type="entry name" value="PROTEIN O-MANNOSYL-TRANSFERASE TMTC2"/>
    <property type="match status" value="1"/>
</dbReference>
<feature type="repeat" description="TPR" evidence="1">
    <location>
        <begin position="565"/>
        <end position="598"/>
    </location>
</feature>
<dbReference type="PROSITE" id="PS50293">
    <property type="entry name" value="TPR_REGION"/>
    <property type="match status" value="1"/>
</dbReference>
<dbReference type="Proteomes" id="UP000216446">
    <property type="component" value="Unassembled WGS sequence"/>
</dbReference>
<dbReference type="SUPFAM" id="SSF48452">
    <property type="entry name" value="TPR-like"/>
    <property type="match status" value="1"/>
</dbReference>
<dbReference type="EMBL" id="MQWB01000001">
    <property type="protein sequence ID" value="OZC03807.1"/>
    <property type="molecule type" value="Genomic_DNA"/>
</dbReference>
<dbReference type="CDD" id="cd08168">
    <property type="entry name" value="Cytochrom_C3"/>
    <property type="match status" value="1"/>
</dbReference>
<sequence>MRPLALGLAFIVLVFGLAACLNPKGVDAGQEFLNLAPEVQYVGNETCGTCHEELYASYATHGMAQSFYPLAEDNAVEDFSGVVVRHAASGFEYVAKREGGRFVQEERRVEPDGSVSHQLTRTMDYVVGSGSAARTYLSEENGRLYELPLTWYTRDDSGGASGVWALSPGYDQNNARFSRAIPDRCMACHNGTSEYVPYTDGKYASLASGIGCEQCHGPGELHVEARTAEEEAPDSMDVTIVNPKWLSTDLRLDVCQQCHLSGEVSVIREGQTATSYRPGMPLAAHRAIFSLTNTDPNEVSVISHSDRMKESACFQESVSMDCVTCHNPHEGFQDKGPEYFNSTCQTCHAPDALQGQMASGELKEQHAPEANCFSCHMPKVTAKDAPHASFTDHKIRVVRDDAISGVASGAESELVPYYERDEGDEALRGIAYIVFARQSGGSPAFRRGLAMLESALDEPTGAGEAQFLLGFARLQTGDARGAIQPLRAAIELQANPERLNTLAQALEVSGGSASEAEKLYRQALDIQPAASDIRTNLGRLLEAQGRIPDGIAQYRAAIQEEPWQVEAHTLLGGALAKAGDVQGAAQALREAIKLEPRQADALTNLAVLLAQQGQTGEAAALFRRAVQADPRNANAQANLALYLLNENDAQGALQSARTALQINPQQQTAQQVLGILQQNGIR</sequence>
<dbReference type="Pfam" id="PF13432">
    <property type="entry name" value="TPR_16"/>
    <property type="match status" value="1"/>
</dbReference>
<dbReference type="Pfam" id="PF13435">
    <property type="entry name" value="Cytochrome_C554"/>
    <property type="match status" value="1"/>
</dbReference>
<keyword evidence="1" id="KW-0802">TPR repeat</keyword>
<name>A0A259U1T0_9BACT</name>
<dbReference type="PROSITE" id="PS50005">
    <property type="entry name" value="TPR"/>
    <property type="match status" value="3"/>
</dbReference>
<dbReference type="Gene3D" id="1.25.40.10">
    <property type="entry name" value="Tetratricopeptide repeat domain"/>
    <property type="match status" value="3"/>
</dbReference>
<feature type="domain" description="Cytochrome c-552/4" evidence="2">
    <location>
        <begin position="183"/>
        <end position="217"/>
    </location>
</feature>
<dbReference type="Pfam" id="PF14559">
    <property type="entry name" value="TPR_19"/>
    <property type="match status" value="1"/>
</dbReference>
<accession>A0A259U1T0</accession>
<organism evidence="3 4">
    <name type="scientific">Rubricoccus marinus</name>
    <dbReference type="NCBI Taxonomy" id="716817"/>
    <lineage>
        <taxon>Bacteria</taxon>
        <taxon>Pseudomonadati</taxon>
        <taxon>Rhodothermota</taxon>
        <taxon>Rhodothermia</taxon>
        <taxon>Rhodothermales</taxon>
        <taxon>Rubricoccaceae</taxon>
        <taxon>Rubricoccus</taxon>
    </lineage>
</organism>
<dbReference type="InterPro" id="IPR052384">
    <property type="entry name" value="TMTC_O-mannosyltransferase"/>
</dbReference>